<dbReference type="EMBL" id="JANQDX010000010">
    <property type="protein sequence ID" value="KAL0917472.1"/>
    <property type="molecule type" value="Genomic_DNA"/>
</dbReference>
<name>A0ABD0V451_DENTH</name>
<comment type="caution">
    <text evidence="1">The sequence shown here is derived from an EMBL/GenBank/DDBJ whole genome shotgun (WGS) entry which is preliminary data.</text>
</comment>
<sequence>MSSIRSGRCSGDVTRQIWSVYLIKEKESRANINIIQNIIYIYIYIFETIKIFNQQIKISPPYYI</sequence>
<protein>
    <submittedName>
        <fullName evidence="1">Uncharacterized protein</fullName>
    </submittedName>
</protein>
<proteinExistence type="predicted"/>
<reference evidence="1 2" key="1">
    <citation type="journal article" date="2024" name="Plant Biotechnol. J.">
        <title>Dendrobium thyrsiflorum genome and its molecular insights into genes involved in important horticultural traits.</title>
        <authorList>
            <person name="Chen B."/>
            <person name="Wang J.Y."/>
            <person name="Zheng P.J."/>
            <person name="Li K.L."/>
            <person name="Liang Y.M."/>
            <person name="Chen X.F."/>
            <person name="Zhang C."/>
            <person name="Zhao X."/>
            <person name="He X."/>
            <person name="Zhang G.Q."/>
            <person name="Liu Z.J."/>
            <person name="Xu Q."/>
        </authorList>
    </citation>
    <scope>NUCLEOTIDE SEQUENCE [LARGE SCALE GENOMIC DNA]</scope>
    <source>
        <strain evidence="1">GZMU011</strain>
    </source>
</reference>
<keyword evidence="2" id="KW-1185">Reference proteome</keyword>
<organism evidence="1 2">
    <name type="scientific">Dendrobium thyrsiflorum</name>
    <name type="common">Pinecone-like raceme dendrobium</name>
    <name type="synonym">Orchid</name>
    <dbReference type="NCBI Taxonomy" id="117978"/>
    <lineage>
        <taxon>Eukaryota</taxon>
        <taxon>Viridiplantae</taxon>
        <taxon>Streptophyta</taxon>
        <taxon>Embryophyta</taxon>
        <taxon>Tracheophyta</taxon>
        <taxon>Spermatophyta</taxon>
        <taxon>Magnoliopsida</taxon>
        <taxon>Liliopsida</taxon>
        <taxon>Asparagales</taxon>
        <taxon>Orchidaceae</taxon>
        <taxon>Epidendroideae</taxon>
        <taxon>Malaxideae</taxon>
        <taxon>Dendrobiinae</taxon>
        <taxon>Dendrobium</taxon>
    </lineage>
</organism>
<evidence type="ECO:0000313" key="1">
    <source>
        <dbReference type="EMBL" id="KAL0917472.1"/>
    </source>
</evidence>
<evidence type="ECO:0000313" key="2">
    <source>
        <dbReference type="Proteomes" id="UP001552299"/>
    </source>
</evidence>
<gene>
    <name evidence="1" type="ORF">M5K25_012535</name>
</gene>
<dbReference type="AlphaFoldDB" id="A0ABD0V451"/>
<dbReference type="Proteomes" id="UP001552299">
    <property type="component" value="Unassembled WGS sequence"/>
</dbReference>
<accession>A0ABD0V451</accession>